<dbReference type="InterPro" id="IPR001789">
    <property type="entry name" value="Sig_transdc_resp-reg_receiver"/>
</dbReference>
<sequence>MASTSASIQALVVDDDTMIRKIHCKVLKKAGINTQEAVNGKEAVDLCSSGAVFDVILMDFAMPIMNGPEATRILREMKVASKIIGATGQSRAEEIQEFKDAGLDECLEKPLTLEKISSIIGLRSRTQVL</sequence>
<evidence type="ECO:0000259" key="2">
    <source>
        <dbReference type="PROSITE" id="PS50110"/>
    </source>
</evidence>
<dbReference type="Gene3D" id="3.40.50.2300">
    <property type="match status" value="1"/>
</dbReference>
<dbReference type="Pfam" id="PF00072">
    <property type="entry name" value="Response_reg"/>
    <property type="match status" value="1"/>
</dbReference>
<dbReference type="Proteomes" id="UP000230069">
    <property type="component" value="Unassembled WGS sequence"/>
</dbReference>
<dbReference type="PROSITE" id="PS50110">
    <property type="entry name" value="RESPONSE_REGULATORY"/>
    <property type="match status" value="1"/>
</dbReference>
<name>A0A2G5DMN8_AQUCA</name>
<dbReference type="PANTHER" id="PTHR43228">
    <property type="entry name" value="TWO-COMPONENT RESPONSE REGULATOR"/>
    <property type="match status" value="1"/>
</dbReference>
<dbReference type="CDD" id="cd17546">
    <property type="entry name" value="REC_hyHK_CKI1_RcsC-like"/>
    <property type="match status" value="1"/>
</dbReference>
<dbReference type="OrthoDB" id="21225at2759"/>
<evidence type="ECO:0000256" key="1">
    <source>
        <dbReference type="PROSITE-ProRule" id="PRU00169"/>
    </source>
</evidence>
<evidence type="ECO:0000313" key="4">
    <source>
        <dbReference type="Proteomes" id="UP000230069"/>
    </source>
</evidence>
<keyword evidence="4" id="KW-1185">Reference proteome</keyword>
<dbReference type="STRING" id="218851.A0A2G5DMN8"/>
<protein>
    <recommendedName>
        <fullName evidence="2">Response regulatory domain-containing protein</fullName>
    </recommendedName>
</protein>
<dbReference type="SMART" id="SM00448">
    <property type="entry name" value="REC"/>
    <property type="match status" value="1"/>
</dbReference>
<feature type="domain" description="Response regulatory" evidence="2">
    <location>
        <begin position="9"/>
        <end position="124"/>
    </location>
</feature>
<accession>A0A2G5DMN8</accession>
<dbReference type="PANTHER" id="PTHR43228:SF1">
    <property type="entry name" value="TWO-COMPONENT RESPONSE REGULATOR ARR22"/>
    <property type="match status" value="1"/>
</dbReference>
<dbReference type="InterPro" id="IPR052048">
    <property type="entry name" value="ST_Response_Regulator"/>
</dbReference>
<dbReference type="GO" id="GO:0000160">
    <property type="term" value="P:phosphorelay signal transduction system"/>
    <property type="evidence" value="ECO:0007669"/>
    <property type="project" value="InterPro"/>
</dbReference>
<dbReference type="InterPro" id="IPR011006">
    <property type="entry name" value="CheY-like_superfamily"/>
</dbReference>
<feature type="modified residue" description="4-aspartylphosphate" evidence="1">
    <location>
        <position position="59"/>
    </location>
</feature>
<dbReference type="SUPFAM" id="SSF52172">
    <property type="entry name" value="CheY-like"/>
    <property type="match status" value="1"/>
</dbReference>
<gene>
    <name evidence="3" type="ORF">AQUCO_01700400v1</name>
</gene>
<evidence type="ECO:0000313" key="3">
    <source>
        <dbReference type="EMBL" id="PIA44778.1"/>
    </source>
</evidence>
<keyword evidence="1" id="KW-0597">Phosphoprotein</keyword>
<dbReference type="AlphaFoldDB" id="A0A2G5DMN8"/>
<dbReference type="InParanoid" id="A0A2G5DMN8"/>
<proteinExistence type="predicted"/>
<dbReference type="EMBL" id="KZ305034">
    <property type="protein sequence ID" value="PIA44778.1"/>
    <property type="molecule type" value="Genomic_DNA"/>
</dbReference>
<organism evidence="3 4">
    <name type="scientific">Aquilegia coerulea</name>
    <name type="common">Rocky mountain columbine</name>
    <dbReference type="NCBI Taxonomy" id="218851"/>
    <lineage>
        <taxon>Eukaryota</taxon>
        <taxon>Viridiplantae</taxon>
        <taxon>Streptophyta</taxon>
        <taxon>Embryophyta</taxon>
        <taxon>Tracheophyta</taxon>
        <taxon>Spermatophyta</taxon>
        <taxon>Magnoliopsida</taxon>
        <taxon>Ranunculales</taxon>
        <taxon>Ranunculaceae</taxon>
        <taxon>Thalictroideae</taxon>
        <taxon>Aquilegia</taxon>
    </lineage>
</organism>
<reference evidence="3 4" key="1">
    <citation type="submission" date="2017-09" db="EMBL/GenBank/DDBJ databases">
        <title>WGS assembly of Aquilegia coerulea Goldsmith.</title>
        <authorList>
            <person name="Hodges S."/>
            <person name="Kramer E."/>
            <person name="Nordborg M."/>
            <person name="Tomkins J."/>
            <person name="Borevitz J."/>
            <person name="Derieg N."/>
            <person name="Yan J."/>
            <person name="Mihaltcheva S."/>
            <person name="Hayes R.D."/>
            <person name="Rokhsar D."/>
        </authorList>
    </citation>
    <scope>NUCLEOTIDE SEQUENCE [LARGE SCALE GENOMIC DNA]</scope>
    <source>
        <strain evidence="4">cv. Goldsmith</strain>
    </source>
</reference>